<sequence>MAFWGVEVKPGKPITHYCEKARGRLRISQATLGNRYATMRSTVQCNVGRRSPVLLYVLMPEKTESCHLDLEFEEADDVVFFVMVFSVIGPRSLFLSGYYVQKIQGIRPHDDSYPYFVFEFLASFTSLLGCEVGEKSKFRKEKKKALKKEQENKKAFKKEEKTHTIQAAKDSNTVLAEENVHEDFSRNSNDDLTKKRKSELQLEGKSVKGTDNQCGLQQAENQTQE</sequence>
<dbReference type="EMBL" id="BKCP01000002">
    <property type="protein sequence ID" value="GER25213.1"/>
    <property type="molecule type" value="Genomic_DNA"/>
</dbReference>
<dbReference type="PANTHER" id="PTHR43811">
    <property type="entry name" value="FKBP-TYPE PEPTIDYL-PROLYL CIS-TRANS ISOMERASE FKPA"/>
    <property type="match status" value="1"/>
</dbReference>
<dbReference type="Pfam" id="PF17800">
    <property type="entry name" value="NPL"/>
    <property type="match status" value="1"/>
</dbReference>
<evidence type="ECO:0000313" key="7">
    <source>
        <dbReference type="EMBL" id="GER25213.1"/>
    </source>
</evidence>
<dbReference type="AlphaFoldDB" id="A0A5A7NXJ0"/>
<evidence type="ECO:0000259" key="6">
    <source>
        <dbReference type="Pfam" id="PF17800"/>
    </source>
</evidence>
<comment type="catalytic activity">
    <reaction evidence="1">
        <text>[protein]-peptidylproline (omega=180) = [protein]-peptidylproline (omega=0)</text>
        <dbReference type="Rhea" id="RHEA:16237"/>
        <dbReference type="Rhea" id="RHEA-COMP:10747"/>
        <dbReference type="Rhea" id="RHEA-COMP:10748"/>
        <dbReference type="ChEBI" id="CHEBI:83833"/>
        <dbReference type="ChEBI" id="CHEBI:83834"/>
        <dbReference type="EC" id="5.2.1.8"/>
    </reaction>
</comment>
<evidence type="ECO:0000256" key="1">
    <source>
        <dbReference type="ARBA" id="ARBA00000971"/>
    </source>
</evidence>
<reference evidence="8" key="1">
    <citation type="journal article" date="2019" name="Curr. Biol.">
        <title>Genome Sequence of Striga asiatica Provides Insight into the Evolution of Plant Parasitism.</title>
        <authorList>
            <person name="Yoshida S."/>
            <person name="Kim S."/>
            <person name="Wafula E.K."/>
            <person name="Tanskanen J."/>
            <person name="Kim Y.M."/>
            <person name="Honaas L."/>
            <person name="Yang Z."/>
            <person name="Spallek T."/>
            <person name="Conn C.E."/>
            <person name="Ichihashi Y."/>
            <person name="Cheong K."/>
            <person name="Cui S."/>
            <person name="Der J.P."/>
            <person name="Gundlach H."/>
            <person name="Jiao Y."/>
            <person name="Hori C."/>
            <person name="Ishida J.K."/>
            <person name="Kasahara H."/>
            <person name="Kiba T."/>
            <person name="Kim M.S."/>
            <person name="Koo N."/>
            <person name="Laohavisit A."/>
            <person name="Lee Y.H."/>
            <person name="Lumba S."/>
            <person name="McCourt P."/>
            <person name="Mortimer J.C."/>
            <person name="Mutuku J.M."/>
            <person name="Nomura T."/>
            <person name="Sasaki-Sekimoto Y."/>
            <person name="Seto Y."/>
            <person name="Wang Y."/>
            <person name="Wakatake T."/>
            <person name="Sakakibara H."/>
            <person name="Demura T."/>
            <person name="Yamaguchi S."/>
            <person name="Yoneyama K."/>
            <person name="Manabe R.I."/>
            <person name="Nelson D.C."/>
            <person name="Schulman A.H."/>
            <person name="Timko M.P."/>
            <person name="dePamphilis C.W."/>
            <person name="Choi D."/>
            <person name="Shirasu K."/>
        </authorList>
    </citation>
    <scope>NUCLEOTIDE SEQUENCE [LARGE SCALE GENOMIC DNA]</scope>
    <source>
        <strain evidence="8">cv. UVA1</strain>
    </source>
</reference>
<dbReference type="GO" id="GO:0003755">
    <property type="term" value="F:peptidyl-prolyl cis-trans isomerase activity"/>
    <property type="evidence" value="ECO:0007669"/>
    <property type="project" value="UniProtKB-KW"/>
</dbReference>
<name>A0A5A7NXJ0_STRAF</name>
<gene>
    <name evidence="7" type="ORF">STAS_00785</name>
</gene>
<keyword evidence="3" id="KW-0697">Rotamase</keyword>
<dbReference type="EC" id="5.2.1.8" evidence="2"/>
<evidence type="ECO:0000256" key="2">
    <source>
        <dbReference type="ARBA" id="ARBA00013194"/>
    </source>
</evidence>
<accession>A0A5A7NXJ0</accession>
<dbReference type="PANTHER" id="PTHR43811:SF48">
    <property type="entry name" value="PEPTIDYL-PROLYL CIS-TRANS ISOMERASE FKBP43"/>
    <property type="match status" value="1"/>
</dbReference>
<evidence type="ECO:0000313" key="8">
    <source>
        <dbReference type="Proteomes" id="UP000325081"/>
    </source>
</evidence>
<keyword evidence="8" id="KW-1185">Reference proteome</keyword>
<evidence type="ECO:0000256" key="4">
    <source>
        <dbReference type="ARBA" id="ARBA00023235"/>
    </source>
</evidence>
<keyword evidence="4 7" id="KW-0413">Isomerase</keyword>
<dbReference type="Proteomes" id="UP000325081">
    <property type="component" value="Unassembled WGS sequence"/>
</dbReference>
<feature type="compositionally biased region" description="Basic and acidic residues" evidence="5">
    <location>
        <begin position="149"/>
        <end position="163"/>
    </location>
</feature>
<evidence type="ECO:0000256" key="3">
    <source>
        <dbReference type="ARBA" id="ARBA00023110"/>
    </source>
</evidence>
<dbReference type="Gene3D" id="2.60.120.340">
    <property type="entry name" value="Nucleoplasmin core domain"/>
    <property type="match status" value="1"/>
</dbReference>
<dbReference type="InterPro" id="IPR041232">
    <property type="entry name" value="NPL"/>
</dbReference>
<comment type="caution">
    <text evidence="7">The sequence shown here is derived from an EMBL/GenBank/DDBJ whole genome shotgun (WGS) entry which is preliminary data.</text>
</comment>
<feature type="compositionally biased region" description="Polar residues" evidence="5">
    <location>
        <begin position="209"/>
        <end position="225"/>
    </location>
</feature>
<feature type="region of interest" description="Disordered" evidence="5">
    <location>
        <begin position="149"/>
        <end position="225"/>
    </location>
</feature>
<protein>
    <recommendedName>
        <fullName evidence="2">peptidylprolyl isomerase</fullName>
        <ecNumber evidence="2">5.2.1.8</ecNumber>
    </recommendedName>
</protein>
<dbReference type="OrthoDB" id="911368at2759"/>
<organism evidence="7 8">
    <name type="scientific">Striga asiatica</name>
    <name type="common">Asiatic witchweed</name>
    <name type="synonym">Buchnera asiatica</name>
    <dbReference type="NCBI Taxonomy" id="4170"/>
    <lineage>
        <taxon>Eukaryota</taxon>
        <taxon>Viridiplantae</taxon>
        <taxon>Streptophyta</taxon>
        <taxon>Embryophyta</taxon>
        <taxon>Tracheophyta</taxon>
        <taxon>Spermatophyta</taxon>
        <taxon>Magnoliopsida</taxon>
        <taxon>eudicotyledons</taxon>
        <taxon>Gunneridae</taxon>
        <taxon>Pentapetalae</taxon>
        <taxon>asterids</taxon>
        <taxon>lamiids</taxon>
        <taxon>Lamiales</taxon>
        <taxon>Orobanchaceae</taxon>
        <taxon>Buchnereae</taxon>
        <taxon>Striga</taxon>
    </lineage>
</organism>
<evidence type="ECO:0000256" key="5">
    <source>
        <dbReference type="SAM" id="MobiDB-lite"/>
    </source>
</evidence>
<feature type="compositionally biased region" description="Basic and acidic residues" evidence="5">
    <location>
        <begin position="178"/>
        <end position="208"/>
    </location>
</feature>
<proteinExistence type="predicted"/>
<feature type="domain" description="Nucleoplasmin-like" evidence="6">
    <location>
        <begin position="3"/>
        <end position="100"/>
    </location>
</feature>